<evidence type="ECO:0000313" key="9">
    <source>
        <dbReference type="Proteomes" id="UP000038040"/>
    </source>
</evidence>
<accession>A0A0N4UKS3</accession>
<dbReference type="InterPro" id="IPR008972">
    <property type="entry name" value="Cupredoxin"/>
</dbReference>
<sequence length="255" mass="29841">MDSLVIHCPTYNDSMPKNKTERMIIYRVKLFFLFTKSLFFYMTFNEKIVSRFGYDNCVLDETAQIVGRCNNPHIPITIKIVFREFTPLPSGLEYSPGTTYFFISTSTGNEQGIDQIAGGLCFLKQMRLRIHIHPTSKKGFHQYFIQTSSLFFCFTRIFIDQRRHRHHGVKNSKDIITTTVLPKYWNEFLNKLRPKDSLWNNKNSAKNHFGEALTLDMSFADNSALTYERDDAISEALRFNPNIKLYEIHETDDCK</sequence>
<evidence type="ECO:0000256" key="4">
    <source>
        <dbReference type="ARBA" id="ARBA00023157"/>
    </source>
</evidence>
<evidence type="ECO:0000256" key="1">
    <source>
        <dbReference type="ARBA" id="ARBA00004370"/>
    </source>
</evidence>
<comment type="similarity">
    <text evidence="6">Belongs to the ephrin family.</text>
</comment>
<evidence type="ECO:0000313" key="10">
    <source>
        <dbReference type="Proteomes" id="UP000274756"/>
    </source>
</evidence>
<proteinExistence type="inferred from homology"/>
<feature type="disulfide bond" evidence="6">
    <location>
        <begin position="57"/>
        <end position="121"/>
    </location>
</feature>
<reference evidence="11" key="1">
    <citation type="submission" date="2016-04" db="UniProtKB">
        <authorList>
            <consortium name="WormBaseParasite"/>
        </authorList>
    </citation>
    <scope>IDENTIFICATION</scope>
</reference>
<dbReference type="SUPFAM" id="SSF49503">
    <property type="entry name" value="Cupredoxins"/>
    <property type="match status" value="1"/>
</dbReference>
<comment type="subcellular location">
    <subcellularLocation>
        <location evidence="1">Membrane</location>
    </subcellularLocation>
</comment>
<dbReference type="InterPro" id="IPR031328">
    <property type="entry name" value="Ephrin"/>
</dbReference>
<organism evidence="9 11">
    <name type="scientific">Dracunculus medinensis</name>
    <name type="common">Guinea worm</name>
    <dbReference type="NCBI Taxonomy" id="318479"/>
    <lineage>
        <taxon>Eukaryota</taxon>
        <taxon>Metazoa</taxon>
        <taxon>Ecdysozoa</taxon>
        <taxon>Nematoda</taxon>
        <taxon>Chromadorea</taxon>
        <taxon>Rhabditida</taxon>
        <taxon>Spirurina</taxon>
        <taxon>Dracunculoidea</taxon>
        <taxon>Dracunculidae</taxon>
        <taxon>Dracunculus</taxon>
    </lineage>
</organism>
<dbReference type="GO" id="GO:0005886">
    <property type="term" value="C:plasma membrane"/>
    <property type="evidence" value="ECO:0007669"/>
    <property type="project" value="TreeGrafter"/>
</dbReference>
<evidence type="ECO:0000313" key="8">
    <source>
        <dbReference type="EMBL" id="VDN52386.1"/>
    </source>
</evidence>
<keyword evidence="5" id="KW-0325">Glycoprotein</keyword>
<keyword evidence="2" id="KW-0732">Signal</keyword>
<dbReference type="WBParaSite" id="DME_0000835301-mRNA-1">
    <property type="protein sequence ID" value="DME_0000835301-mRNA-1"/>
    <property type="gene ID" value="DME_0000835301"/>
</dbReference>
<dbReference type="InterPro" id="IPR001799">
    <property type="entry name" value="Ephrin_RBD"/>
</dbReference>
<keyword evidence="10" id="KW-1185">Reference proteome</keyword>
<comment type="caution">
    <text evidence="6">Lacks conserved residue(s) required for the propagation of feature annotation.</text>
</comment>
<evidence type="ECO:0000259" key="7">
    <source>
        <dbReference type="PROSITE" id="PS51551"/>
    </source>
</evidence>
<keyword evidence="4 6" id="KW-1015">Disulfide bond</keyword>
<reference evidence="8 10" key="2">
    <citation type="submission" date="2018-11" db="EMBL/GenBank/DDBJ databases">
        <authorList>
            <consortium name="Pathogen Informatics"/>
        </authorList>
    </citation>
    <scope>NUCLEOTIDE SEQUENCE [LARGE SCALE GENOMIC DNA]</scope>
</reference>
<evidence type="ECO:0000256" key="6">
    <source>
        <dbReference type="PROSITE-ProRule" id="PRU00884"/>
    </source>
</evidence>
<feature type="domain" description="Ephrin RBD" evidence="7">
    <location>
        <begin position="1"/>
        <end position="132"/>
    </location>
</feature>
<evidence type="ECO:0000256" key="3">
    <source>
        <dbReference type="ARBA" id="ARBA00023136"/>
    </source>
</evidence>
<name>A0A0N4UKS3_DRAME</name>
<dbReference type="Pfam" id="PF00812">
    <property type="entry name" value="Ephrin"/>
    <property type="match status" value="1"/>
</dbReference>
<dbReference type="PANTHER" id="PTHR11304">
    <property type="entry name" value="EPHRIN"/>
    <property type="match status" value="1"/>
</dbReference>
<dbReference type="GO" id="GO:0007411">
    <property type="term" value="P:axon guidance"/>
    <property type="evidence" value="ECO:0007669"/>
    <property type="project" value="TreeGrafter"/>
</dbReference>
<gene>
    <name evidence="8" type="ORF">DME_LOCUS2359</name>
</gene>
<dbReference type="AlphaFoldDB" id="A0A0N4UKS3"/>
<dbReference type="Proteomes" id="UP000274756">
    <property type="component" value="Unassembled WGS sequence"/>
</dbReference>
<keyword evidence="3" id="KW-0472">Membrane</keyword>
<dbReference type="Gene3D" id="2.60.40.420">
    <property type="entry name" value="Cupredoxins - blue copper proteins"/>
    <property type="match status" value="1"/>
</dbReference>
<dbReference type="STRING" id="318479.A0A0N4UKS3"/>
<dbReference type="EMBL" id="UYYG01000056">
    <property type="protein sequence ID" value="VDN52386.1"/>
    <property type="molecule type" value="Genomic_DNA"/>
</dbReference>
<evidence type="ECO:0000313" key="11">
    <source>
        <dbReference type="WBParaSite" id="DME_0000835301-mRNA-1"/>
    </source>
</evidence>
<evidence type="ECO:0000256" key="2">
    <source>
        <dbReference type="ARBA" id="ARBA00022729"/>
    </source>
</evidence>
<evidence type="ECO:0000256" key="5">
    <source>
        <dbReference type="ARBA" id="ARBA00023180"/>
    </source>
</evidence>
<dbReference type="Proteomes" id="UP000038040">
    <property type="component" value="Unplaced"/>
</dbReference>
<dbReference type="PROSITE" id="PS51551">
    <property type="entry name" value="EPHRIN_RBD_2"/>
    <property type="match status" value="1"/>
</dbReference>
<protein>
    <submittedName>
        <fullName evidence="11">Ephrin RBD domain-containing protein</fullName>
    </submittedName>
</protein>
<dbReference type="PANTHER" id="PTHR11304:SF29">
    <property type="entry name" value="EPHRIN"/>
    <property type="match status" value="1"/>
</dbReference>
<dbReference type="OrthoDB" id="6250301at2759"/>
<dbReference type="GO" id="GO:0048013">
    <property type="term" value="P:ephrin receptor signaling pathway"/>
    <property type="evidence" value="ECO:0007669"/>
    <property type="project" value="TreeGrafter"/>
</dbReference>
<dbReference type="GO" id="GO:0046875">
    <property type="term" value="F:ephrin receptor binding"/>
    <property type="evidence" value="ECO:0007669"/>
    <property type="project" value="TreeGrafter"/>
</dbReference>